<proteinExistence type="predicted"/>
<accession>A0A5E6P5D7</accession>
<name>A0A5E6P5D7_PSEFL</name>
<dbReference type="Proteomes" id="UP000326241">
    <property type="component" value="Unassembled WGS sequence"/>
</dbReference>
<reference evidence="1 2" key="1">
    <citation type="submission" date="2019-09" db="EMBL/GenBank/DDBJ databases">
        <authorList>
            <person name="Chandra G."/>
            <person name="Truman W A."/>
        </authorList>
    </citation>
    <scope>NUCLEOTIDE SEQUENCE [LARGE SCALE GENOMIC DNA]</scope>
    <source>
        <strain evidence="1">PS624</strain>
    </source>
</reference>
<dbReference type="EMBL" id="CABVGZ010000001">
    <property type="protein sequence ID" value="VVM37632.1"/>
    <property type="molecule type" value="Genomic_DNA"/>
</dbReference>
<protein>
    <submittedName>
        <fullName evidence="1">Uncharacterized protein</fullName>
    </submittedName>
</protein>
<sequence length="158" mass="18096">MSNRYAVILESGSVLPERALLVSEAWGSVPVSYVQDQEIFNECSFLDLKVNKWEVNSQWSSKQDLEPWIRIEKLTDEGLEEFLQQDGCRWSLDMTGKTLIIIDMDEGGGAMDDMLLMRLLSVFHARFKVYSCSDSTEELSDASFPTQQSVRDRLIKCE</sequence>
<gene>
    <name evidence="1" type="ORF">PS624_00125</name>
</gene>
<evidence type="ECO:0000313" key="1">
    <source>
        <dbReference type="EMBL" id="VVM37632.1"/>
    </source>
</evidence>
<evidence type="ECO:0000313" key="2">
    <source>
        <dbReference type="Proteomes" id="UP000326241"/>
    </source>
</evidence>
<dbReference type="AlphaFoldDB" id="A0A5E6P5D7"/>
<dbReference type="RefSeq" id="WP_150773795.1">
    <property type="nucleotide sequence ID" value="NZ_CABVGZ010000001.1"/>
</dbReference>
<organism evidence="1 2">
    <name type="scientific">Pseudomonas fluorescens</name>
    <dbReference type="NCBI Taxonomy" id="294"/>
    <lineage>
        <taxon>Bacteria</taxon>
        <taxon>Pseudomonadati</taxon>
        <taxon>Pseudomonadota</taxon>
        <taxon>Gammaproteobacteria</taxon>
        <taxon>Pseudomonadales</taxon>
        <taxon>Pseudomonadaceae</taxon>
        <taxon>Pseudomonas</taxon>
    </lineage>
</organism>